<dbReference type="Gene3D" id="3.30.40.10">
    <property type="entry name" value="Zinc/RING finger domain, C3HC4 (zinc finger)"/>
    <property type="match status" value="1"/>
</dbReference>
<feature type="compositionally biased region" description="Basic and acidic residues" evidence="1">
    <location>
        <begin position="222"/>
        <end position="238"/>
    </location>
</feature>
<dbReference type="STRING" id="155417.A0A4Q4TKE4"/>
<dbReference type="AlphaFoldDB" id="A0A4Q4TKE4"/>
<feature type="region of interest" description="Disordered" evidence="1">
    <location>
        <begin position="179"/>
        <end position="240"/>
    </location>
</feature>
<name>A0A4Q4TKE4_9PEZI</name>
<feature type="compositionally biased region" description="Gly residues" evidence="1">
    <location>
        <begin position="188"/>
        <end position="197"/>
    </location>
</feature>
<organism evidence="2 3">
    <name type="scientific">Monosporascus ibericus</name>
    <dbReference type="NCBI Taxonomy" id="155417"/>
    <lineage>
        <taxon>Eukaryota</taxon>
        <taxon>Fungi</taxon>
        <taxon>Dikarya</taxon>
        <taxon>Ascomycota</taxon>
        <taxon>Pezizomycotina</taxon>
        <taxon>Sordariomycetes</taxon>
        <taxon>Xylariomycetidae</taxon>
        <taxon>Xylariales</taxon>
        <taxon>Xylariales incertae sedis</taxon>
        <taxon>Monosporascus</taxon>
    </lineage>
</organism>
<dbReference type="EMBL" id="QJNU01000139">
    <property type="protein sequence ID" value="RYP06217.1"/>
    <property type="molecule type" value="Genomic_DNA"/>
</dbReference>
<reference evidence="2 3" key="1">
    <citation type="submission" date="2018-06" db="EMBL/GenBank/DDBJ databases">
        <title>Complete Genomes of Monosporascus.</title>
        <authorList>
            <person name="Robinson A.J."/>
            <person name="Natvig D.O."/>
        </authorList>
    </citation>
    <scope>NUCLEOTIDE SEQUENCE [LARGE SCALE GENOMIC DNA]</scope>
    <source>
        <strain evidence="2 3">CBS 110550</strain>
    </source>
</reference>
<evidence type="ECO:0008006" key="4">
    <source>
        <dbReference type="Google" id="ProtNLM"/>
    </source>
</evidence>
<evidence type="ECO:0000256" key="1">
    <source>
        <dbReference type="SAM" id="MobiDB-lite"/>
    </source>
</evidence>
<evidence type="ECO:0000313" key="3">
    <source>
        <dbReference type="Proteomes" id="UP000293360"/>
    </source>
</evidence>
<evidence type="ECO:0000313" key="2">
    <source>
        <dbReference type="EMBL" id="RYP06217.1"/>
    </source>
</evidence>
<dbReference type="OrthoDB" id="8062037at2759"/>
<keyword evidence="3" id="KW-1185">Reference proteome</keyword>
<proteinExistence type="predicted"/>
<gene>
    <name evidence="2" type="ORF">DL764_003309</name>
</gene>
<accession>A0A4Q4TKE4</accession>
<dbReference type="Proteomes" id="UP000293360">
    <property type="component" value="Unassembled WGS sequence"/>
</dbReference>
<protein>
    <recommendedName>
        <fullName evidence="4">RING-type domain-containing protein</fullName>
    </recommendedName>
</protein>
<sequence>MASNSSQSRHLDATSGREVVFCHQCENEWYRDEHGESLTCPRCHGEATEIDLFSDLDRHHPHRRHYADTDSDPDEPDIDDHFVHGPGGFFGQRSIFRTPEHPSPRNAGRAAPDDGEAIIRRFTELLGDIGGPLSVGRSGPDTLFHEGGGGGSGDGGGAPQVTYRRISGPGFRGMSSFTITTSPMGGRIRQGGPGSGPAGDEEYTRIFGNIFGGPPPMPPRSRRGESDPNSPDVDREPGNPDFAMALHQLFASFLNPHAVQGDAVYSQEALDHIITNLMEANPQSNAPPPASEDAIAKLPKKKLDAEMLGPELKGECTICIDEVSVGDEVTVLPCPDLRRDGDRTYATEERLVSIRSET</sequence>
<comment type="caution">
    <text evidence="2">The sequence shown here is derived from an EMBL/GenBank/DDBJ whole genome shotgun (WGS) entry which is preliminary data.</text>
</comment>
<dbReference type="InterPro" id="IPR013083">
    <property type="entry name" value="Znf_RING/FYVE/PHD"/>
</dbReference>